<keyword evidence="6" id="KW-0732">Signal</keyword>
<keyword evidence="9" id="KW-1185">Reference proteome</keyword>
<evidence type="ECO:0000313" key="9">
    <source>
        <dbReference type="Proteomes" id="UP000494040"/>
    </source>
</evidence>
<dbReference type="InterPro" id="IPR006047">
    <property type="entry name" value="GH13_cat_dom"/>
</dbReference>
<dbReference type="InterPro" id="IPR017853">
    <property type="entry name" value="GH"/>
</dbReference>
<dbReference type="PANTHER" id="PTHR10357">
    <property type="entry name" value="ALPHA-AMYLASE FAMILY MEMBER"/>
    <property type="match status" value="1"/>
</dbReference>
<feature type="chain" id="PRO_5035318469" description="alpha-glucosidase" evidence="6">
    <location>
        <begin position="24"/>
        <end position="581"/>
    </location>
</feature>
<dbReference type="EnsemblMetazoa" id="XM_014403559.2">
    <property type="protein sequence ID" value="XP_014259045.1"/>
    <property type="gene ID" value="LOC106672269"/>
</dbReference>
<dbReference type="GeneID" id="106672269"/>
<evidence type="ECO:0000256" key="4">
    <source>
        <dbReference type="ARBA" id="ARBA00023180"/>
    </source>
</evidence>
<dbReference type="Proteomes" id="UP000494040">
    <property type="component" value="Unassembled WGS sequence"/>
</dbReference>
<evidence type="ECO:0000256" key="3">
    <source>
        <dbReference type="ARBA" id="ARBA00012741"/>
    </source>
</evidence>
<evidence type="ECO:0000256" key="2">
    <source>
        <dbReference type="ARBA" id="ARBA00008061"/>
    </source>
</evidence>
<keyword evidence="4" id="KW-0325">Glycoprotein</keyword>
<feature type="signal peptide" evidence="6">
    <location>
        <begin position="1"/>
        <end position="23"/>
    </location>
</feature>
<name>A0A8I6S9G1_CIMLE</name>
<evidence type="ECO:0000256" key="1">
    <source>
        <dbReference type="ARBA" id="ARBA00001657"/>
    </source>
</evidence>
<comment type="similarity">
    <text evidence="2">Belongs to the glycosyl hydrolase 13 family.</text>
</comment>
<dbReference type="KEGG" id="clec:106672269"/>
<dbReference type="Gene3D" id="3.90.400.10">
    <property type="entry name" value="Oligo-1,6-glucosidase, Domain 2"/>
    <property type="match status" value="1"/>
</dbReference>
<evidence type="ECO:0000256" key="5">
    <source>
        <dbReference type="ARBA" id="ARBA00023295"/>
    </source>
</evidence>
<organism evidence="8 9">
    <name type="scientific">Cimex lectularius</name>
    <name type="common">Bed bug</name>
    <name type="synonym">Acanthia lectularia</name>
    <dbReference type="NCBI Taxonomy" id="79782"/>
    <lineage>
        <taxon>Eukaryota</taxon>
        <taxon>Metazoa</taxon>
        <taxon>Ecdysozoa</taxon>
        <taxon>Arthropoda</taxon>
        <taxon>Hexapoda</taxon>
        <taxon>Insecta</taxon>
        <taxon>Pterygota</taxon>
        <taxon>Neoptera</taxon>
        <taxon>Paraneoptera</taxon>
        <taxon>Hemiptera</taxon>
        <taxon>Heteroptera</taxon>
        <taxon>Panheteroptera</taxon>
        <taxon>Cimicomorpha</taxon>
        <taxon>Cimicidae</taxon>
        <taxon>Cimex</taxon>
    </lineage>
</organism>
<protein>
    <recommendedName>
        <fullName evidence="3">alpha-glucosidase</fullName>
        <ecNumber evidence="3">3.2.1.20</ecNumber>
    </recommendedName>
</protein>
<dbReference type="EC" id="3.2.1.20" evidence="3"/>
<evidence type="ECO:0000313" key="8">
    <source>
        <dbReference type="EnsemblMetazoa" id="XP_014259045.1"/>
    </source>
</evidence>
<dbReference type="GO" id="GO:0004558">
    <property type="term" value="F:alpha-1,4-glucosidase activity"/>
    <property type="evidence" value="ECO:0007669"/>
    <property type="project" value="UniProtKB-EC"/>
</dbReference>
<dbReference type="SMART" id="SM00642">
    <property type="entry name" value="Aamy"/>
    <property type="match status" value="1"/>
</dbReference>
<evidence type="ECO:0000256" key="6">
    <source>
        <dbReference type="SAM" id="SignalP"/>
    </source>
</evidence>
<dbReference type="Pfam" id="PF00128">
    <property type="entry name" value="Alpha-amylase"/>
    <property type="match status" value="1"/>
</dbReference>
<dbReference type="InterPro" id="IPR045857">
    <property type="entry name" value="O16G_dom_2"/>
</dbReference>
<dbReference type="OrthoDB" id="1740265at2759"/>
<comment type="catalytic activity">
    <reaction evidence="1">
        <text>Hydrolysis of terminal, non-reducing (1-&gt;4)-linked alpha-D-glucose residues with release of alpha-D-glucose.</text>
        <dbReference type="EC" id="3.2.1.20"/>
    </reaction>
</comment>
<dbReference type="RefSeq" id="XP_014259045.1">
    <property type="nucleotide sequence ID" value="XM_014403559.2"/>
</dbReference>
<dbReference type="Gene3D" id="3.20.20.80">
    <property type="entry name" value="Glycosidases"/>
    <property type="match status" value="1"/>
</dbReference>
<dbReference type="PANTHER" id="PTHR10357:SF179">
    <property type="entry name" value="NEUTRAL AND BASIC AMINO ACID TRANSPORT PROTEIN RBAT"/>
    <property type="match status" value="1"/>
</dbReference>
<sequence>MDLKCRVVIFTAGLIALMSGVHAKDPHWWKNSVIYQVYPKSFQSTTGNGTGDLKGVIARLPYLKDLGVDAVWLNSFYPSESKADGGYDVSDYEGVDPDFGTMNDFKLLVEKCHNLSMRIILDFVPNHSSVEHEWFKKSVKREEPYTNFYVWRDPGPTGLFSNEAMPPNNWMSVINGSAWTYNKERNQFYLHQFLPQQPDLNYSNPEVMGKMEDVLRFWLQRGVDGFVVDSAFALWEDQAFRDEPPIAPGVPVTDYSSLKHVYTADQDKNFDILADFRRILDEYYKKDGVERLMITESYTKDALTLKKYYGTKDKQVAHFPFNFFPLMTMKADHVGVHWKNMVETWFYLFPLVEYWPNWVMGNHDHNRLSSRFSPEHTDIINIALMSTPGTFVNYYGDELALEDSFVRRDEAQDLQGLLAQPDQFYRKTRDPERGPMPWNKTENGGFSCGKPWIPMTTLTDVQEQQEAVKSHLKLFKSLVKMRKLNTFSKGEFAIDVYNATTVEVLIITRSFIDHPTVLTVVNFGRYPVSVDLRKYRPTLPNKLYVYASSANSPSYPREILPVDPLLLVPVSGIVLSTSTLD</sequence>
<dbReference type="OMA" id="TENEWFT"/>
<evidence type="ECO:0000259" key="7">
    <source>
        <dbReference type="SMART" id="SM00642"/>
    </source>
</evidence>
<keyword evidence="5" id="KW-0378">Hydrolase</keyword>
<accession>A0A8I6S9G1</accession>
<reference evidence="8" key="1">
    <citation type="submission" date="2022-01" db="UniProtKB">
        <authorList>
            <consortium name="EnsemblMetazoa"/>
        </authorList>
    </citation>
    <scope>IDENTIFICATION</scope>
</reference>
<feature type="domain" description="Glycosyl hydrolase family 13 catalytic" evidence="7">
    <location>
        <begin position="36"/>
        <end position="433"/>
    </location>
</feature>
<dbReference type="GO" id="GO:0005975">
    <property type="term" value="P:carbohydrate metabolic process"/>
    <property type="evidence" value="ECO:0007669"/>
    <property type="project" value="InterPro"/>
</dbReference>
<proteinExistence type="inferred from homology"/>
<dbReference type="AlphaFoldDB" id="A0A8I6S9G1"/>
<dbReference type="SUPFAM" id="SSF51445">
    <property type="entry name" value="(Trans)glycosidases"/>
    <property type="match status" value="1"/>
</dbReference>
<dbReference type="FunFam" id="3.90.400.10:FF:000001">
    <property type="entry name" value="Maltase A3, isoform A"/>
    <property type="match status" value="1"/>
</dbReference>
<keyword evidence="5" id="KW-0326">Glycosidase</keyword>